<keyword evidence="2" id="KW-0732">Signal</keyword>
<dbReference type="Proteomes" id="UP000235672">
    <property type="component" value="Unassembled WGS sequence"/>
</dbReference>
<sequence length="147" mass="16301">MWSVALLLFSVAPIKFQQEREWCEVVARLHYISLCIGVIIGFAVNFLQTRQDKTIMKPNGWRILTEISPYGAMWAPGFLPLCHFNIALYSVVTRPGLPQRSPSFPLLSESSSYSSGYTSPGQGLMRNTLSGVAPFFGTALLERGISV</sequence>
<dbReference type="STRING" id="1745343.A0A2J6QAF4"/>
<evidence type="ECO:0000256" key="2">
    <source>
        <dbReference type="SAM" id="SignalP"/>
    </source>
</evidence>
<keyword evidence="1" id="KW-1133">Transmembrane helix</keyword>
<dbReference type="EMBL" id="KZ613475">
    <property type="protein sequence ID" value="PMD23242.1"/>
    <property type="molecule type" value="Genomic_DNA"/>
</dbReference>
<proteinExistence type="predicted"/>
<accession>A0A2J6QAF4</accession>
<name>A0A2J6QAF4_9HELO</name>
<feature type="signal peptide" evidence="2">
    <location>
        <begin position="1"/>
        <end position="16"/>
    </location>
</feature>
<keyword evidence="4" id="KW-1185">Reference proteome</keyword>
<feature type="transmembrane region" description="Helical" evidence="1">
    <location>
        <begin position="29"/>
        <end position="47"/>
    </location>
</feature>
<dbReference type="AlphaFoldDB" id="A0A2J6QAF4"/>
<dbReference type="OrthoDB" id="4050368at2759"/>
<organism evidence="3 4">
    <name type="scientific">Hyaloscypha hepaticicola</name>
    <dbReference type="NCBI Taxonomy" id="2082293"/>
    <lineage>
        <taxon>Eukaryota</taxon>
        <taxon>Fungi</taxon>
        <taxon>Dikarya</taxon>
        <taxon>Ascomycota</taxon>
        <taxon>Pezizomycotina</taxon>
        <taxon>Leotiomycetes</taxon>
        <taxon>Helotiales</taxon>
        <taxon>Hyaloscyphaceae</taxon>
        <taxon>Hyaloscypha</taxon>
    </lineage>
</organism>
<protein>
    <submittedName>
        <fullName evidence="3">Uncharacterized protein</fullName>
    </submittedName>
</protein>
<reference evidence="3 4" key="1">
    <citation type="submission" date="2016-05" db="EMBL/GenBank/DDBJ databases">
        <title>A degradative enzymes factory behind the ericoid mycorrhizal symbiosis.</title>
        <authorList>
            <consortium name="DOE Joint Genome Institute"/>
            <person name="Martino E."/>
            <person name="Morin E."/>
            <person name="Grelet G."/>
            <person name="Kuo A."/>
            <person name="Kohler A."/>
            <person name="Daghino S."/>
            <person name="Barry K."/>
            <person name="Choi C."/>
            <person name="Cichocki N."/>
            <person name="Clum A."/>
            <person name="Copeland A."/>
            <person name="Hainaut M."/>
            <person name="Haridas S."/>
            <person name="Labutti K."/>
            <person name="Lindquist E."/>
            <person name="Lipzen A."/>
            <person name="Khouja H.-R."/>
            <person name="Murat C."/>
            <person name="Ohm R."/>
            <person name="Olson A."/>
            <person name="Spatafora J."/>
            <person name="Veneault-Fourrey C."/>
            <person name="Henrissat B."/>
            <person name="Grigoriev I."/>
            <person name="Martin F."/>
            <person name="Perotto S."/>
        </authorList>
    </citation>
    <scope>NUCLEOTIDE SEQUENCE [LARGE SCALE GENOMIC DNA]</scope>
    <source>
        <strain evidence="3 4">UAMH 7357</strain>
    </source>
</reference>
<evidence type="ECO:0000313" key="4">
    <source>
        <dbReference type="Proteomes" id="UP000235672"/>
    </source>
</evidence>
<evidence type="ECO:0000313" key="3">
    <source>
        <dbReference type="EMBL" id="PMD23242.1"/>
    </source>
</evidence>
<keyword evidence="1" id="KW-0812">Transmembrane</keyword>
<feature type="chain" id="PRO_5014460993" evidence="2">
    <location>
        <begin position="17"/>
        <end position="147"/>
    </location>
</feature>
<gene>
    <name evidence="3" type="ORF">NA56DRAFT_64968</name>
</gene>
<keyword evidence="1" id="KW-0472">Membrane</keyword>
<evidence type="ECO:0000256" key="1">
    <source>
        <dbReference type="SAM" id="Phobius"/>
    </source>
</evidence>